<gene>
    <name evidence="1" type="ORF">CUESP1_1339</name>
</gene>
<proteinExistence type="predicted"/>
<protein>
    <submittedName>
        <fullName evidence="1">Uncharacterized protein</fullName>
    </submittedName>
</protein>
<dbReference type="EMBL" id="LT669839">
    <property type="protein sequence ID" value="SHD76711.1"/>
    <property type="molecule type" value="Genomic_DNA"/>
</dbReference>
<name>A0A1M4PMJ1_9FIRM</name>
<sequence>MLKFKDYEYKRPDLKAINQEFEELMVKFNNAETFDEQNEIMAEINRIRSNVDTMGNLVYIRHSVNTLDEFYSKEQDFLDENMPIYQNIVSEFYKALVNSTFCI</sequence>
<accession>A0A1M4PMJ1</accession>
<keyword evidence="2" id="KW-1185">Reference proteome</keyword>
<dbReference type="Proteomes" id="UP000245423">
    <property type="component" value="Chromosome 1"/>
</dbReference>
<organism evidence="1 2">
    <name type="scientific">[Clostridium] ultunense Esp</name>
    <dbReference type="NCBI Taxonomy" id="1288971"/>
    <lineage>
        <taxon>Bacteria</taxon>
        <taxon>Bacillati</taxon>
        <taxon>Bacillota</taxon>
        <taxon>Tissierellia</taxon>
        <taxon>Tissierellales</taxon>
        <taxon>Tepidimicrobiaceae</taxon>
        <taxon>Schnuerera</taxon>
    </lineage>
</organism>
<dbReference type="AlphaFoldDB" id="A0A1M4PMJ1"/>
<evidence type="ECO:0000313" key="2">
    <source>
        <dbReference type="Proteomes" id="UP000245423"/>
    </source>
</evidence>
<evidence type="ECO:0000313" key="1">
    <source>
        <dbReference type="EMBL" id="SHD76711.1"/>
    </source>
</evidence>
<reference evidence="1 2" key="1">
    <citation type="submission" date="2016-11" db="EMBL/GenBank/DDBJ databases">
        <authorList>
            <person name="Manzoor S."/>
        </authorList>
    </citation>
    <scope>NUCLEOTIDE SEQUENCE [LARGE SCALE GENOMIC DNA]</scope>
    <source>
        <strain evidence="1">Clostridium ultunense strain Esp</strain>
    </source>
</reference>
<dbReference type="Gene3D" id="1.10.1370.30">
    <property type="match status" value="1"/>
</dbReference>
<dbReference type="RefSeq" id="WP_025640852.1">
    <property type="nucleotide sequence ID" value="NZ_LT669839.1"/>
</dbReference>